<evidence type="ECO:0000259" key="13">
    <source>
        <dbReference type="Pfam" id="PF01909"/>
    </source>
</evidence>
<dbReference type="GO" id="GO:0005524">
    <property type="term" value="F:ATP binding"/>
    <property type="evidence" value="ECO:0007669"/>
    <property type="project" value="UniProtKB-KW"/>
</dbReference>
<evidence type="ECO:0000256" key="8">
    <source>
        <dbReference type="ARBA" id="ARBA00022842"/>
    </source>
</evidence>
<keyword evidence="7" id="KW-0067">ATP-binding</keyword>
<dbReference type="EMBL" id="CP001338">
    <property type="protein sequence ID" value="ACL17095.1"/>
    <property type="molecule type" value="Genomic_DNA"/>
</dbReference>
<sequence>MKRMIHRTRMTRSLEDMKGLLRERLPELRRTYGVTSMKIFGSWVRDEQTTRSDLDILIAFDPVQKISLFNLVALEQELSAYLGVPVDLVEEETIKPALRHRILGEAVPL</sequence>
<dbReference type="eggNOG" id="arCOG01206">
    <property type="taxonomic scope" value="Archaea"/>
</dbReference>
<evidence type="ECO:0000256" key="2">
    <source>
        <dbReference type="ARBA" id="ARBA00022649"/>
    </source>
</evidence>
<evidence type="ECO:0000256" key="1">
    <source>
        <dbReference type="ARBA" id="ARBA00001946"/>
    </source>
</evidence>
<dbReference type="PANTHER" id="PTHR33571">
    <property type="entry name" value="SSL8005 PROTEIN"/>
    <property type="match status" value="1"/>
</dbReference>
<comment type="catalytic activity">
    <reaction evidence="11">
        <text>O-(5'-adenylyl)-L-tyrosyl-[protein] + ATP = O-[5'-(adenylyl-(5'-&gt;3')-adenylyl)]-L-tyrosyl-[protein] + diphosphate</text>
        <dbReference type="Rhea" id="RHEA:66528"/>
        <dbReference type="Rhea" id="RHEA-COMP:13846"/>
        <dbReference type="Rhea" id="RHEA-COMP:17046"/>
        <dbReference type="ChEBI" id="CHEBI:30616"/>
        <dbReference type="ChEBI" id="CHEBI:33019"/>
        <dbReference type="ChEBI" id="CHEBI:83624"/>
        <dbReference type="ChEBI" id="CHEBI:167160"/>
    </reaction>
</comment>
<dbReference type="GO" id="GO:0070733">
    <property type="term" value="F:AMPylase activity"/>
    <property type="evidence" value="ECO:0007669"/>
    <property type="project" value="UniProtKB-EC"/>
</dbReference>
<evidence type="ECO:0000256" key="6">
    <source>
        <dbReference type="ARBA" id="ARBA00022741"/>
    </source>
</evidence>
<dbReference type="HOGENOM" id="CLU_130257_10_0_2"/>
<dbReference type="GO" id="GO:0046872">
    <property type="term" value="F:metal ion binding"/>
    <property type="evidence" value="ECO:0007669"/>
    <property type="project" value="UniProtKB-KW"/>
</dbReference>
<evidence type="ECO:0000256" key="4">
    <source>
        <dbReference type="ARBA" id="ARBA00022695"/>
    </source>
</evidence>
<evidence type="ECO:0000313" key="14">
    <source>
        <dbReference type="EMBL" id="ACL17095.1"/>
    </source>
</evidence>
<evidence type="ECO:0000313" key="15">
    <source>
        <dbReference type="Proteomes" id="UP000002457"/>
    </source>
</evidence>
<dbReference type="InterPro" id="IPR052038">
    <property type="entry name" value="Type-VII_TA_antitoxin"/>
</dbReference>
<name>B8GK24_METPE</name>
<evidence type="ECO:0000256" key="9">
    <source>
        <dbReference type="ARBA" id="ARBA00034531"/>
    </source>
</evidence>
<gene>
    <name evidence="14" type="ordered locus">Mpal_1789</name>
</gene>
<dbReference type="EC" id="2.7.7.108" evidence="9"/>
<evidence type="ECO:0000256" key="7">
    <source>
        <dbReference type="ARBA" id="ARBA00022840"/>
    </source>
</evidence>
<dbReference type="OrthoDB" id="61846at2157"/>
<protein>
    <recommendedName>
        <fullName evidence="9">protein adenylyltransferase</fullName>
        <ecNumber evidence="9">2.7.7.108</ecNumber>
    </recommendedName>
</protein>
<dbReference type="STRING" id="521011.Mpal_1789"/>
<accession>B8GK24</accession>
<dbReference type="CDD" id="cd05403">
    <property type="entry name" value="NT_KNTase_like"/>
    <property type="match status" value="1"/>
</dbReference>
<comment type="cofactor">
    <cofactor evidence="1">
        <name>Mg(2+)</name>
        <dbReference type="ChEBI" id="CHEBI:18420"/>
    </cofactor>
</comment>
<keyword evidence="2" id="KW-1277">Toxin-antitoxin system</keyword>
<dbReference type="PANTHER" id="PTHR33571:SF14">
    <property type="entry name" value="PROTEIN ADENYLYLTRANSFERASE MJ0435-RELATED"/>
    <property type="match status" value="1"/>
</dbReference>
<feature type="domain" description="Polymerase nucleotidyl transferase" evidence="13">
    <location>
        <begin position="25"/>
        <end position="106"/>
    </location>
</feature>
<evidence type="ECO:0000256" key="3">
    <source>
        <dbReference type="ARBA" id="ARBA00022679"/>
    </source>
</evidence>
<evidence type="ECO:0000256" key="11">
    <source>
        <dbReference type="ARBA" id="ARBA00047518"/>
    </source>
</evidence>
<dbReference type="InterPro" id="IPR002934">
    <property type="entry name" value="Polymerase_NTP_transf_dom"/>
</dbReference>
<keyword evidence="5" id="KW-0479">Metal-binding</keyword>
<evidence type="ECO:0000256" key="10">
    <source>
        <dbReference type="ARBA" id="ARBA00038276"/>
    </source>
</evidence>
<keyword evidence="6" id="KW-0547">Nucleotide-binding</keyword>
<dbReference type="Proteomes" id="UP000002457">
    <property type="component" value="Chromosome"/>
</dbReference>
<dbReference type="SUPFAM" id="SSF81301">
    <property type="entry name" value="Nucleotidyltransferase"/>
    <property type="match status" value="1"/>
</dbReference>
<dbReference type="AlphaFoldDB" id="B8GK24"/>
<keyword evidence="15" id="KW-1185">Reference proteome</keyword>
<evidence type="ECO:0000256" key="5">
    <source>
        <dbReference type="ARBA" id="ARBA00022723"/>
    </source>
</evidence>
<comment type="catalytic activity">
    <reaction evidence="12">
        <text>L-tyrosyl-[protein] + ATP = O-(5'-adenylyl)-L-tyrosyl-[protein] + diphosphate</text>
        <dbReference type="Rhea" id="RHEA:54288"/>
        <dbReference type="Rhea" id="RHEA-COMP:10136"/>
        <dbReference type="Rhea" id="RHEA-COMP:13846"/>
        <dbReference type="ChEBI" id="CHEBI:30616"/>
        <dbReference type="ChEBI" id="CHEBI:33019"/>
        <dbReference type="ChEBI" id="CHEBI:46858"/>
        <dbReference type="ChEBI" id="CHEBI:83624"/>
        <dbReference type="EC" id="2.7.7.108"/>
    </reaction>
</comment>
<dbReference type="Gene3D" id="3.30.460.10">
    <property type="entry name" value="Beta Polymerase, domain 2"/>
    <property type="match status" value="1"/>
</dbReference>
<keyword evidence="3" id="KW-0808">Transferase</keyword>
<proteinExistence type="inferred from homology"/>
<keyword evidence="8" id="KW-0460">Magnesium</keyword>
<comment type="similarity">
    <text evidence="10">Belongs to the MntA antitoxin family.</text>
</comment>
<dbReference type="KEGG" id="mpl:Mpal_1789"/>
<evidence type="ECO:0000256" key="12">
    <source>
        <dbReference type="ARBA" id="ARBA00048696"/>
    </source>
</evidence>
<dbReference type="InterPro" id="IPR043519">
    <property type="entry name" value="NT_sf"/>
</dbReference>
<organism evidence="14 15">
    <name type="scientific">Methanosphaerula palustris (strain ATCC BAA-1556 / DSM 19958 / E1-9c)</name>
    <dbReference type="NCBI Taxonomy" id="521011"/>
    <lineage>
        <taxon>Archaea</taxon>
        <taxon>Methanobacteriati</taxon>
        <taxon>Methanobacteriota</taxon>
        <taxon>Stenosarchaea group</taxon>
        <taxon>Methanomicrobia</taxon>
        <taxon>Methanomicrobiales</taxon>
        <taxon>Methanoregulaceae</taxon>
        <taxon>Methanosphaerula</taxon>
    </lineage>
</organism>
<reference evidence="14 15" key="1">
    <citation type="journal article" date="2015" name="Genome Announc.">
        <title>Complete Genome Sequence of Methanosphaerula palustris E1-9CT, a Hydrogenotrophic Methanogen Isolated from a Minerotrophic Fen Peatland.</title>
        <authorList>
            <person name="Cadillo-Quiroz H."/>
            <person name="Browne P."/>
            <person name="Kyrpides N."/>
            <person name="Woyke T."/>
            <person name="Goodwin L."/>
            <person name="Detter C."/>
            <person name="Yavitt J.B."/>
            <person name="Zinder S.H."/>
        </authorList>
    </citation>
    <scope>NUCLEOTIDE SEQUENCE [LARGE SCALE GENOMIC DNA]</scope>
    <source>
        <strain evidence="15">ATCC BAA-1556 / DSM 19958 / E1-9c</strain>
    </source>
</reference>
<dbReference type="Pfam" id="PF01909">
    <property type="entry name" value="NTP_transf_2"/>
    <property type="match status" value="1"/>
</dbReference>
<keyword evidence="4" id="KW-0548">Nucleotidyltransferase</keyword>